<evidence type="ECO:0000313" key="7">
    <source>
        <dbReference type="EMBL" id="RDY58050.1"/>
    </source>
</evidence>
<keyword evidence="2" id="KW-1003">Cell membrane</keyword>
<dbReference type="GO" id="GO:0005886">
    <property type="term" value="C:plasma membrane"/>
    <property type="evidence" value="ECO:0007669"/>
    <property type="project" value="UniProtKB-SubCell"/>
</dbReference>
<keyword evidence="4 6" id="KW-1133">Transmembrane helix</keyword>
<proteinExistence type="predicted"/>
<protein>
    <recommendedName>
        <fullName evidence="9">Lysine transporter LysE</fullName>
    </recommendedName>
</protein>
<evidence type="ECO:0000256" key="1">
    <source>
        <dbReference type="ARBA" id="ARBA00004651"/>
    </source>
</evidence>
<keyword evidence="5 6" id="KW-0472">Membrane</keyword>
<feature type="transmembrane region" description="Helical" evidence="6">
    <location>
        <begin position="124"/>
        <end position="143"/>
    </location>
</feature>
<comment type="caution">
    <text evidence="7">The sequence shown here is derived from an EMBL/GenBank/DDBJ whole genome shotgun (WGS) entry which is preliminary data.</text>
</comment>
<dbReference type="AlphaFoldDB" id="A0A371JLU9"/>
<feature type="transmembrane region" description="Helical" evidence="6">
    <location>
        <begin position="201"/>
        <end position="219"/>
    </location>
</feature>
<dbReference type="EMBL" id="QTJX01000005">
    <property type="protein sequence ID" value="RDY58050.1"/>
    <property type="molecule type" value="Genomic_DNA"/>
</dbReference>
<dbReference type="InterPro" id="IPR001123">
    <property type="entry name" value="LeuE-type"/>
</dbReference>
<dbReference type="Pfam" id="PF01810">
    <property type="entry name" value="LysE"/>
    <property type="match status" value="1"/>
</dbReference>
<comment type="subcellular location">
    <subcellularLocation>
        <location evidence="1">Cell membrane</location>
        <topology evidence="1">Multi-pass membrane protein</topology>
    </subcellularLocation>
</comment>
<gene>
    <name evidence="7" type="ORF">DX873_16100</name>
</gene>
<dbReference type="GO" id="GO:0006865">
    <property type="term" value="P:amino acid transport"/>
    <property type="evidence" value="ECO:0007669"/>
    <property type="project" value="InterPro"/>
</dbReference>
<dbReference type="Proteomes" id="UP000261828">
    <property type="component" value="Unassembled WGS sequence"/>
</dbReference>
<feature type="transmembrane region" description="Helical" evidence="6">
    <location>
        <begin position="164"/>
        <end position="189"/>
    </location>
</feature>
<evidence type="ECO:0000256" key="3">
    <source>
        <dbReference type="ARBA" id="ARBA00022692"/>
    </source>
</evidence>
<keyword evidence="3 6" id="KW-0812">Transmembrane</keyword>
<keyword evidence="8" id="KW-1185">Reference proteome</keyword>
<evidence type="ECO:0000256" key="5">
    <source>
        <dbReference type="ARBA" id="ARBA00023136"/>
    </source>
</evidence>
<evidence type="ECO:0000256" key="6">
    <source>
        <dbReference type="SAM" id="Phobius"/>
    </source>
</evidence>
<evidence type="ECO:0000256" key="2">
    <source>
        <dbReference type="ARBA" id="ARBA00022475"/>
    </source>
</evidence>
<reference evidence="7 8" key="1">
    <citation type="submission" date="2018-08" db="EMBL/GenBank/DDBJ databases">
        <title>Muricauda nanhaiensis sp. nov., isolated from seawater of the South China Sea.</title>
        <authorList>
            <person name="Dang Y."/>
        </authorList>
    </citation>
    <scope>NUCLEOTIDE SEQUENCE [LARGE SCALE GENOMIC DNA]</scope>
    <source>
        <strain evidence="7 8">SM1704</strain>
    </source>
</reference>
<feature type="transmembrane region" description="Helical" evidence="6">
    <location>
        <begin position="83"/>
        <end position="104"/>
    </location>
</feature>
<evidence type="ECO:0000313" key="8">
    <source>
        <dbReference type="Proteomes" id="UP000261828"/>
    </source>
</evidence>
<sequence>MLKKGFSLVVDMTKLSKVCFSGLLISFLGALPFGTLNLTAFDIAASRGLFSAVWFALAVVLVELVVVRLTLFGNERLNLSGKLLYYLVPFGIVLLLYLAISNFINMAHVSEFDSKMDLLPQFSSTFVLGILLSALNPLQIPFWMTWNKVLDSKGILETSKTSYVFYLIGIGIGTLFGLGVFILAGKYIFTKYAKYNMVTNLLMGLLYLGFSFYLMFLMLKKKLNYKTS</sequence>
<evidence type="ECO:0008006" key="9">
    <source>
        <dbReference type="Google" id="ProtNLM"/>
    </source>
</evidence>
<name>A0A371JLU9_9FLAO</name>
<feature type="transmembrane region" description="Helical" evidence="6">
    <location>
        <begin position="48"/>
        <end position="71"/>
    </location>
</feature>
<accession>A0A371JLU9</accession>
<evidence type="ECO:0000256" key="4">
    <source>
        <dbReference type="ARBA" id="ARBA00022989"/>
    </source>
</evidence>
<organism evidence="7 8">
    <name type="scientific">Flagellimonas nanhaiensis</name>
    <dbReference type="NCBI Taxonomy" id="2292706"/>
    <lineage>
        <taxon>Bacteria</taxon>
        <taxon>Pseudomonadati</taxon>
        <taxon>Bacteroidota</taxon>
        <taxon>Flavobacteriia</taxon>
        <taxon>Flavobacteriales</taxon>
        <taxon>Flavobacteriaceae</taxon>
        <taxon>Flagellimonas</taxon>
    </lineage>
</organism>